<evidence type="ECO:0000313" key="3">
    <source>
        <dbReference type="Proteomes" id="UP001310386"/>
    </source>
</evidence>
<feature type="transmembrane region" description="Helical" evidence="1">
    <location>
        <begin position="16"/>
        <end position="37"/>
    </location>
</feature>
<keyword evidence="1" id="KW-1133">Transmembrane helix</keyword>
<name>A0ABU5ZI09_9BACL</name>
<keyword evidence="3" id="KW-1185">Reference proteome</keyword>
<dbReference type="RefSeq" id="WP_371753993.1">
    <property type="nucleotide sequence ID" value="NZ_JAYJLD010000011.1"/>
</dbReference>
<reference evidence="2" key="1">
    <citation type="submission" date="2023-12" db="EMBL/GenBank/DDBJ databases">
        <title>Fervidustalea candida gen. nov., sp. nov., a novel member of the family Paenibacillaceae isolated from a geothermal area.</title>
        <authorList>
            <person name="Li W.-J."/>
            <person name="Jiao J.-Y."/>
            <person name="Chen Y."/>
        </authorList>
    </citation>
    <scope>NUCLEOTIDE SEQUENCE</scope>
    <source>
        <strain evidence="2">SYSU GA230002</strain>
    </source>
</reference>
<dbReference type="Proteomes" id="UP001310386">
    <property type="component" value="Unassembled WGS sequence"/>
</dbReference>
<feature type="transmembrane region" description="Helical" evidence="1">
    <location>
        <begin position="124"/>
        <end position="144"/>
    </location>
</feature>
<feature type="transmembrane region" description="Helical" evidence="1">
    <location>
        <begin position="164"/>
        <end position="185"/>
    </location>
</feature>
<dbReference type="EMBL" id="JAYJLD010000011">
    <property type="protein sequence ID" value="MEB3101872.1"/>
    <property type="molecule type" value="Genomic_DNA"/>
</dbReference>
<sequence length="270" mass="31032">MLEYLKNGWKATRRQLPLMVILFIYRFIWAFILYNFVRTVTTPLLHRYPGALSAYSSHLFIAESQFRLAKTDLADSYLWLLALVLLVRISLTPLINAGLYYSISSGDAPKAANFLRGMRMLGKPFFYIYFAQAFLLLAPLFWLIPIGMHSIGESFGLLSLVRALLPLLAGYLLYTAVVYLLFMYIQFGKASDKKLIFSLILFARYLPSILWLAFTLFAITGLVGLITLAASFWWAGLFAVIVHLGYYFVKTLFEVWKLSSNYQLWMSKQN</sequence>
<organism evidence="2 3">
    <name type="scientific">Ferviditalea candida</name>
    <dbReference type="NCBI Taxonomy" id="3108399"/>
    <lineage>
        <taxon>Bacteria</taxon>
        <taxon>Bacillati</taxon>
        <taxon>Bacillota</taxon>
        <taxon>Bacilli</taxon>
        <taxon>Bacillales</taxon>
        <taxon>Paenibacillaceae</taxon>
        <taxon>Ferviditalea</taxon>
    </lineage>
</organism>
<feature type="transmembrane region" description="Helical" evidence="1">
    <location>
        <begin position="232"/>
        <end position="249"/>
    </location>
</feature>
<keyword evidence="1" id="KW-0472">Membrane</keyword>
<evidence type="ECO:0008006" key="4">
    <source>
        <dbReference type="Google" id="ProtNLM"/>
    </source>
</evidence>
<protein>
    <recommendedName>
        <fullName evidence="4">Membrane protein YesL</fullName>
    </recommendedName>
</protein>
<accession>A0ABU5ZI09</accession>
<comment type="caution">
    <text evidence="2">The sequence shown here is derived from an EMBL/GenBank/DDBJ whole genome shotgun (WGS) entry which is preliminary data.</text>
</comment>
<gene>
    <name evidence="2" type="ORF">VF724_09365</name>
</gene>
<keyword evidence="1" id="KW-0812">Transmembrane</keyword>
<feature type="transmembrane region" description="Helical" evidence="1">
    <location>
        <begin position="77"/>
        <end position="103"/>
    </location>
</feature>
<feature type="transmembrane region" description="Helical" evidence="1">
    <location>
        <begin position="205"/>
        <end position="226"/>
    </location>
</feature>
<evidence type="ECO:0000313" key="2">
    <source>
        <dbReference type="EMBL" id="MEB3101872.1"/>
    </source>
</evidence>
<evidence type="ECO:0000256" key="1">
    <source>
        <dbReference type="SAM" id="Phobius"/>
    </source>
</evidence>
<proteinExistence type="predicted"/>